<dbReference type="RefSeq" id="WP_165368759.1">
    <property type="nucleotide sequence ID" value="NZ_RYUY01000003.1"/>
</dbReference>
<proteinExistence type="predicted"/>
<dbReference type="EMBL" id="RYUY01000003">
    <property type="protein sequence ID" value="RYQ39599.1"/>
    <property type="molecule type" value="Genomic_DNA"/>
</dbReference>
<protein>
    <submittedName>
        <fullName evidence="1">3-isopropylmalate dehydrogenase</fullName>
    </submittedName>
</protein>
<dbReference type="Pfam" id="PF10117">
    <property type="entry name" value="McrBC"/>
    <property type="match status" value="1"/>
</dbReference>
<dbReference type="PANTHER" id="PTHR38733:SF1">
    <property type="entry name" value="TYPE IV METHYL-DIRECTED RESTRICTION ENZYME ECOKMCRBC"/>
    <property type="match status" value="1"/>
</dbReference>
<dbReference type="AlphaFoldDB" id="A0A4Q5AVG6"/>
<organism evidence="1 2">
    <name type="scientific">Bifidobacterium pseudolongum subsp. globosum</name>
    <dbReference type="NCBI Taxonomy" id="1690"/>
    <lineage>
        <taxon>Bacteria</taxon>
        <taxon>Bacillati</taxon>
        <taxon>Actinomycetota</taxon>
        <taxon>Actinomycetes</taxon>
        <taxon>Bifidobacteriales</taxon>
        <taxon>Bifidobacteriaceae</taxon>
        <taxon>Bifidobacterium</taxon>
    </lineage>
</organism>
<name>A0A4Q5AVG6_9BIFI</name>
<comment type="caution">
    <text evidence="1">The sequence shown here is derived from an EMBL/GenBank/DDBJ whole genome shotgun (WGS) entry which is preliminary data.</text>
</comment>
<dbReference type="InterPro" id="IPR019292">
    <property type="entry name" value="McrC"/>
</dbReference>
<evidence type="ECO:0000313" key="2">
    <source>
        <dbReference type="Proteomes" id="UP000293208"/>
    </source>
</evidence>
<dbReference type="Proteomes" id="UP000293208">
    <property type="component" value="Unassembled WGS sequence"/>
</dbReference>
<gene>
    <name evidence="1" type="ORF">PG2001B_0911</name>
</gene>
<evidence type="ECO:0000313" key="1">
    <source>
        <dbReference type="EMBL" id="RYQ39599.1"/>
    </source>
</evidence>
<sequence>MENPDNEARFSTWLPYVEDPAQPGQINYLATDNTSLLWFLASGGDGSVRLADHGLSRAYELAESSKDSLTGGQRALRNFINTLAEIPAVGQSNLLVFSREPVRDIADDQYILAERRLKEQVAGDNDGDSADDGTRDIQAEHAAAGKPAGRYVVCTTNLAGILHNRPQSGNGDGQIQLSISSRFSKNTDGHPVPLWEDQFLAYMVERVLHINLLHLDFNSNPEDAWKQLLIWMFPLYLHAALGKGIYRKYVRHEYNNSHPRGRIDVARHVRENTPFLGNVAYSRREYDADNPVTELIRHTVEYIAGKGQFGANVLGSSPMAINDVRMIRQITPRYAPYDCQAVVSENIRRPVQHAYYQEYLALQHLCIEILGGRGLNPKKTPDDSVHGVLFDCAWLWEEYMNQVLQGIIDCNVIHPRNKEDKANYHLLYNSASGRMNGAIYPDFLLEHGDAVMVADAKYKPEGNILGGDYSQVLAYMMRFEAATGLYLHPYVPRSTGSDTGTAISETTLHVPSGINGDDRTQLQKKQLSKIGLNVSIWDANGNEVPDYASYCELMLEREQELQSRVTARLGSV</sequence>
<reference evidence="1 2" key="1">
    <citation type="submission" date="2018-12" db="EMBL/GenBank/DDBJ databases">
        <title>Unveiling genomic diversity among members of the Bifidobacterium pseudolongum species, a widely distributed gut commensal of the animal kingdom.</title>
        <authorList>
            <person name="Lugli G.A."/>
            <person name="Duranti S."/>
            <person name="Albert K."/>
            <person name="Mancabelli L."/>
            <person name="Napoli S."/>
            <person name="Viappiani A."/>
            <person name="Anzalone R."/>
            <person name="Longhi G."/>
            <person name="Milani C."/>
            <person name="Turroni F."/>
            <person name="Alessandri G."/>
            <person name="Sela D.A."/>
            <person name="Van Sinderen D."/>
            <person name="Ventura M."/>
        </authorList>
    </citation>
    <scope>NUCLEOTIDE SEQUENCE [LARGE SCALE GENOMIC DNA]</scope>
    <source>
        <strain evidence="1 2">2001B</strain>
    </source>
</reference>
<accession>A0A4Q5AVG6</accession>
<dbReference type="PANTHER" id="PTHR38733">
    <property type="entry name" value="PROTEIN MCRC"/>
    <property type="match status" value="1"/>
</dbReference>